<name>A0A1U9MCA9_9HYPH</name>
<dbReference type="KEGG" id="bapa:BBC0178_014980"/>
<dbReference type="RefSeq" id="WP_078039693.1">
    <property type="nucleotide sequence ID" value="NZ_CAXTOJ020000001.1"/>
</dbReference>
<dbReference type="Gene3D" id="1.10.3990.20">
    <property type="entry name" value="protein bp1543"/>
    <property type="match status" value="1"/>
</dbReference>
<feature type="domain" description="Ribbon-helix-helix" evidence="1">
    <location>
        <begin position="20"/>
        <end position="81"/>
    </location>
</feature>
<dbReference type="EMBL" id="CP015820">
    <property type="protein sequence ID" value="AQT42958.1"/>
    <property type="molecule type" value="Genomic_DNA"/>
</dbReference>
<proteinExistence type="predicted"/>
<evidence type="ECO:0000313" key="3">
    <source>
        <dbReference type="Proteomes" id="UP000189660"/>
    </source>
</evidence>
<organism evidence="2 3">
    <name type="scientific">Bartonella apihabitans</name>
    <dbReference type="NCBI Taxonomy" id="2750929"/>
    <lineage>
        <taxon>Bacteria</taxon>
        <taxon>Pseudomonadati</taxon>
        <taxon>Pseudomonadota</taxon>
        <taxon>Alphaproteobacteria</taxon>
        <taxon>Hyphomicrobiales</taxon>
        <taxon>Bartonellaceae</taxon>
        <taxon>Bartonella</taxon>
    </lineage>
</organism>
<dbReference type="OrthoDB" id="7477016at2"/>
<keyword evidence="3" id="KW-1185">Reference proteome</keyword>
<evidence type="ECO:0000259" key="1">
    <source>
        <dbReference type="Pfam" id="PF13467"/>
    </source>
</evidence>
<dbReference type="InterPro" id="IPR038268">
    <property type="entry name" value="RHH_sf"/>
</dbReference>
<protein>
    <submittedName>
        <fullName evidence="2">Ribbon-helix-helix domain-containing protein</fullName>
    </submittedName>
</protein>
<dbReference type="Pfam" id="PF13467">
    <property type="entry name" value="RHH_4"/>
    <property type="match status" value="1"/>
</dbReference>
<accession>A0A1U9MCA9</accession>
<dbReference type="InterPro" id="IPR027373">
    <property type="entry name" value="RHH_dom"/>
</dbReference>
<evidence type="ECO:0000313" key="2">
    <source>
        <dbReference type="EMBL" id="AQT42958.1"/>
    </source>
</evidence>
<reference evidence="2 3" key="1">
    <citation type="submission" date="2016-11" db="EMBL/GenBank/DDBJ databases">
        <title>Comparative genomics of Bartonella apis.</title>
        <authorList>
            <person name="Engel P."/>
        </authorList>
    </citation>
    <scope>NUCLEOTIDE SEQUENCE [LARGE SCALE GENOMIC DNA]</scope>
    <source>
        <strain evidence="2 3">BBC0178</strain>
    </source>
</reference>
<gene>
    <name evidence="2" type="ORF">BBC0178_014980</name>
</gene>
<sequence>MKDEILSSIAALDWQKAQSKKISVRIDGHATSISLEEAYINILLREAEAQGLSFASLVTCVDEARPAGVNLSASLRLFALELAQHS</sequence>
<dbReference type="Proteomes" id="UP000189660">
    <property type="component" value="Chromosome"/>
</dbReference>
<dbReference type="AlphaFoldDB" id="A0A1U9MCA9"/>